<evidence type="ECO:0000256" key="1">
    <source>
        <dbReference type="ARBA" id="ARBA00010894"/>
    </source>
</evidence>
<evidence type="ECO:0000313" key="4">
    <source>
        <dbReference type="Proteomes" id="UP000281474"/>
    </source>
</evidence>
<proteinExistence type="inferred from homology"/>
<comment type="caution">
    <text evidence="3">The sequence shown here is derived from an EMBL/GenBank/DDBJ whole genome shotgun (WGS) entry which is preliminary data.</text>
</comment>
<reference evidence="3 4" key="1">
    <citation type="submission" date="2018-09" db="EMBL/GenBank/DDBJ databases">
        <title>Phylogeny of the Shewanellaceae, and recommendation for two new genera, Pseudoshewanella and Parashewanella.</title>
        <authorList>
            <person name="Wang G."/>
        </authorList>
    </citation>
    <scope>NUCLEOTIDE SEQUENCE [LARGE SCALE GENOMIC DNA]</scope>
    <source>
        <strain evidence="3 4">C51</strain>
    </source>
</reference>
<dbReference type="Proteomes" id="UP000281474">
    <property type="component" value="Unassembled WGS sequence"/>
</dbReference>
<accession>A0A3L8PW28</accession>
<dbReference type="PANTHER" id="PTHR33219:SF14">
    <property type="entry name" value="PROTEIN COFACTOR ASSEMBLY OF COMPLEX C SUBUNIT B CCB3, CHLOROPLASTIC-RELATED"/>
    <property type="match status" value="1"/>
</dbReference>
<dbReference type="InterPro" id="IPR003425">
    <property type="entry name" value="CCB3/YggT"/>
</dbReference>
<dbReference type="Pfam" id="PF02325">
    <property type="entry name" value="CCB3_YggT"/>
    <property type="match status" value="2"/>
</dbReference>
<keyword evidence="2" id="KW-0472">Membrane</keyword>
<dbReference type="GO" id="GO:0016020">
    <property type="term" value="C:membrane"/>
    <property type="evidence" value="ECO:0007669"/>
    <property type="project" value="InterPro"/>
</dbReference>
<keyword evidence="4" id="KW-1185">Reference proteome</keyword>
<name>A0A3L8PW28_9GAMM</name>
<organism evidence="3 4">
    <name type="scientific">Parashewanella curva</name>
    <dbReference type="NCBI Taxonomy" id="2338552"/>
    <lineage>
        <taxon>Bacteria</taxon>
        <taxon>Pseudomonadati</taxon>
        <taxon>Pseudomonadota</taxon>
        <taxon>Gammaproteobacteria</taxon>
        <taxon>Alteromonadales</taxon>
        <taxon>Shewanellaceae</taxon>
        <taxon>Parashewanella</taxon>
    </lineage>
</organism>
<comment type="similarity">
    <text evidence="1">Belongs to the YggT family.</text>
</comment>
<evidence type="ECO:0000313" key="3">
    <source>
        <dbReference type="EMBL" id="RLV58262.1"/>
    </source>
</evidence>
<dbReference type="PANTHER" id="PTHR33219">
    <property type="entry name" value="YLMG HOMOLOG PROTEIN 2, CHLOROPLASTIC"/>
    <property type="match status" value="1"/>
</dbReference>
<dbReference type="AlphaFoldDB" id="A0A3L8PW28"/>
<keyword evidence="2" id="KW-1133">Transmembrane helix</keyword>
<feature type="transmembrane region" description="Helical" evidence="2">
    <location>
        <begin position="61"/>
        <end position="84"/>
    </location>
</feature>
<gene>
    <name evidence="3" type="ORF">D5018_18170</name>
</gene>
<evidence type="ECO:0000256" key="2">
    <source>
        <dbReference type="SAM" id="Phobius"/>
    </source>
</evidence>
<protein>
    <submittedName>
        <fullName evidence="3">YggT family protein</fullName>
    </submittedName>
</protein>
<feature type="transmembrane region" description="Helical" evidence="2">
    <location>
        <begin position="6"/>
        <end position="25"/>
    </location>
</feature>
<feature type="transmembrane region" description="Helical" evidence="2">
    <location>
        <begin position="154"/>
        <end position="176"/>
    </location>
</feature>
<dbReference type="RefSeq" id="WP_121840411.1">
    <property type="nucleotide sequence ID" value="NZ_ML014833.1"/>
</dbReference>
<dbReference type="EMBL" id="QZEI01000084">
    <property type="protein sequence ID" value="RLV58262.1"/>
    <property type="molecule type" value="Genomic_DNA"/>
</dbReference>
<sequence length="182" mass="20786">MNAMVFLITTVFQLYLSIVILRLWLQFVRADFYNPFSQFIVKATHPIVAPIRRVIPSIGSFDTATFILALIVVTVKMTLLSLIANTPIDFLAISLFSLVSVIKHAGFLLFWMLLIRAILSWFNQGYNPFVMVLDQLTEPLLAPIRRIIPPMGGLDFSVLLVIIALQFLNMLFSQYVPYWAFI</sequence>
<keyword evidence="2" id="KW-0812">Transmembrane</keyword>
<feature type="transmembrane region" description="Helical" evidence="2">
    <location>
        <begin position="90"/>
        <end position="114"/>
    </location>
</feature>
<dbReference type="OrthoDB" id="9806665at2"/>